<evidence type="ECO:0000313" key="2">
    <source>
        <dbReference type="Proteomes" id="UP000824029"/>
    </source>
</evidence>
<proteinExistence type="predicted"/>
<reference evidence="1" key="2">
    <citation type="submission" date="2021-04" db="EMBL/GenBank/DDBJ databases">
        <authorList>
            <person name="Gilroy R."/>
        </authorList>
    </citation>
    <scope>NUCLEOTIDE SEQUENCE</scope>
    <source>
        <strain evidence="1">ChiHecolR3B27-1887</strain>
    </source>
</reference>
<dbReference type="AlphaFoldDB" id="A0A9D2IQ04"/>
<comment type="caution">
    <text evidence="1">The sequence shown here is derived from an EMBL/GenBank/DDBJ whole genome shotgun (WGS) entry which is preliminary data.</text>
</comment>
<reference evidence="1" key="1">
    <citation type="journal article" date="2021" name="PeerJ">
        <title>Extensive microbial diversity within the chicken gut microbiome revealed by metagenomics and culture.</title>
        <authorList>
            <person name="Gilroy R."/>
            <person name="Ravi A."/>
            <person name="Getino M."/>
            <person name="Pursley I."/>
            <person name="Horton D.L."/>
            <person name="Alikhan N.F."/>
            <person name="Baker D."/>
            <person name="Gharbi K."/>
            <person name="Hall N."/>
            <person name="Watson M."/>
            <person name="Adriaenssens E.M."/>
            <person name="Foster-Nyarko E."/>
            <person name="Jarju S."/>
            <person name="Secka A."/>
            <person name="Antonio M."/>
            <person name="Oren A."/>
            <person name="Chaudhuri R.R."/>
            <person name="La Ragione R."/>
            <person name="Hildebrand F."/>
            <person name="Pallen M.J."/>
        </authorList>
    </citation>
    <scope>NUCLEOTIDE SEQUENCE</scope>
    <source>
        <strain evidence="1">ChiHecolR3B27-1887</strain>
    </source>
</reference>
<dbReference type="EMBL" id="DXBZ01000155">
    <property type="protein sequence ID" value="HIZ18974.1"/>
    <property type="molecule type" value="Genomic_DNA"/>
</dbReference>
<name>A0A9D2IQ04_9ACTN</name>
<organism evidence="1 2">
    <name type="scientific">Candidatus Olsenella stercoravium</name>
    <dbReference type="NCBI Taxonomy" id="2838713"/>
    <lineage>
        <taxon>Bacteria</taxon>
        <taxon>Bacillati</taxon>
        <taxon>Actinomycetota</taxon>
        <taxon>Coriobacteriia</taxon>
        <taxon>Coriobacteriales</taxon>
        <taxon>Atopobiaceae</taxon>
        <taxon>Olsenella</taxon>
    </lineage>
</organism>
<gene>
    <name evidence="1" type="ORF">IAA22_07700</name>
</gene>
<keyword evidence="1" id="KW-0547">Nucleotide-binding</keyword>
<sequence>MAEKHVLLRVPAQASFARAVRMSASALAVAAGIESFEDVEDVKMIADEGFVYACATAPEDVEVAFTLCEGSVAMDFSLGSSEPADESVELVRVLLSALCDEFAFSEDGSTLHLLRATGDSDDE</sequence>
<dbReference type="GO" id="GO:0005524">
    <property type="term" value="F:ATP binding"/>
    <property type="evidence" value="ECO:0007669"/>
    <property type="project" value="UniProtKB-KW"/>
</dbReference>
<keyword evidence="1" id="KW-0067">ATP-binding</keyword>
<accession>A0A9D2IQ04</accession>
<evidence type="ECO:0000313" key="1">
    <source>
        <dbReference type="EMBL" id="HIZ18974.1"/>
    </source>
</evidence>
<protein>
    <submittedName>
        <fullName evidence="1">ATP-binding protein</fullName>
    </submittedName>
</protein>
<dbReference type="Proteomes" id="UP000824029">
    <property type="component" value="Unassembled WGS sequence"/>
</dbReference>